<keyword evidence="4" id="KW-1185">Reference proteome</keyword>
<evidence type="ECO:0000256" key="2">
    <source>
        <dbReference type="SAM" id="MobiDB-lite"/>
    </source>
</evidence>
<dbReference type="RefSeq" id="WP_020635524.1">
    <property type="nucleotide sequence ID" value="NZ_KB913032.1"/>
</dbReference>
<evidence type="ECO:0000313" key="3">
    <source>
        <dbReference type="EMBL" id="OXM45322.1"/>
    </source>
</evidence>
<organism evidence="3 4">
    <name type="scientific">Amycolatopsis alba DSM 44262</name>
    <dbReference type="NCBI Taxonomy" id="1125972"/>
    <lineage>
        <taxon>Bacteria</taxon>
        <taxon>Bacillati</taxon>
        <taxon>Actinomycetota</taxon>
        <taxon>Actinomycetes</taxon>
        <taxon>Pseudonocardiales</taxon>
        <taxon>Pseudonocardiaceae</taxon>
        <taxon>Amycolatopsis</taxon>
    </lineage>
</organism>
<dbReference type="AlphaFoldDB" id="A0A229RF69"/>
<evidence type="ECO:0000256" key="1">
    <source>
        <dbReference type="SAM" id="Coils"/>
    </source>
</evidence>
<dbReference type="Proteomes" id="UP000215563">
    <property type="component" value="Unassembled WGS sequence"/>
</dbReference>
<dbReference type="EMBL" id="NMQU01000104">
    <property type="protein sequence ID" value="OXM45322.1"/>
    <property type="molecule type" value="Genomic_DNA"/>
</dbReference>
<name>A0A229RF69_AMYAL</name>
<gene>
    <name evidence="3" type="ORF">CFP75_30650</name>
</gene>
<evidence type="ECO:0000313" key="4">
    <source>
        <dbReference type="Proteomes" id="UP000215563"/>
    </source>
</evidence>
<feature type="region of interest" description="Disordered" evidence="2">
    <location>
        <begin position="315"/>
        <end position="336"/>
    </location>
</feature>
<reference evidence="3 4" key="1">
    <citation type="submission" date="2017-07" db="EMBL/GenBank/DDBJ databases">
        <title>Amycolatopsis alba DSM 44262 Genome sequencing and assembly.</title>
        <authorList>
            <person name="Kaur N."/>
            <person name="Mayilraj S."/>
        </authorList>
    </citation>
    <scope>NUCLEOTIDE SEQUENCE [LARGE SCALE GENOMIC DNA]</scope>
    <source>
        <strain evidence="3 4">DSM 44262</strain>
    </source>
</reference>
<proteinExistence type="predicted"/>
<sequence length="336" mass="35228">MGFFDDLIDPPFNPDEISPDLHDALETIVEQLKLLEHSAAGQPHLRIDPDARETVTSLFRDVSDTDLKQLEDLVETLHRTWHRLGNDYAAEYDLAIAKLENWYGTGASAAKSAITLAKSAIGIRVSNLSRLEAAAVAAHDIAVTAKEDLKKLAEAFEESVKQYAASKQAHGNVLLKVLAAGLGGAATGLLGLAATGLAGFTLTAVGASGAAGAAGGMLSVGFEQMAAGSAQLAGDSPLEISQSLMEKVTKMRLNLEHANEELAATVRQLTELAAGDKMPPSVNLLPGGSFDPATFRTAEVPDALIQKFQEAQHSRGVTDGIAPMDPGSAVSRRLAG</sequence>
<accession>A0A229RF69</accession>
<keyword evidence="1" id="KW-0175">Coiled coil</keyword>
<comment type="caution">
    <text evidence="3">The sequence shown here is derived from an EMBL/GenBank/DDBJ whole genome shotgun (WGS) entry which is preliminary data.</text>
</comment>
<feature type="coiled-coil region" evidence="1">
    <location>
        <begin position="241"/>
        <end position="272"/>
    </location>
</feature>
<protein>
    <submittedName>
        <fullName evidence="3">Uncharacterized protein</fullName>
    </submittedName>
</protein>